<dbReference type="RefSeq" id="WP_380037706.1">
    <property type="nucleotide sequence ID" value="NZ_JBHSEH010000005.1"/>
</dbReference>
<feature type="domain" description="FAS1" evidence="3">
    <location>
        <begin position="34"/>
        <end position="163"/>
    </location>
</feature>
<dbReference type="PROSITE" id="PS50213">
    <property type="entry name" value="FAS1"/>
    <property type="match status" value="3"/>
</dbReference>
<feature type="region of interest" description="Disordered" evidence="1">
    <location>
        <begin position="210"/>
        <end position="252"/>
    </location>
</feature>
<keyword evidence="5" id="KW-1185">Reference proteome</keyword>
<dbReference type="InterPro" id="IPR050904">
    <property type="entry name" value="Adhesion/Biosynth-related"/>
</dbReference>
<feature type="chain" id="PRO_5045495708" evidence="2">
    <location>
        <begin position="21"/>
        <end position="571"/>
    </location>
</feature>
<dbReference type="SMART" id="SM00554">
    <property type="entry name" value="FAS1"/>
    <property type="match status" value="3"/>
</dbReference>
<proteinExistence type="predicted"/>
<dbReference type="Proteomes" id="UP001595998">
    <property type="component" value="Unassembled WGS sequence"/>
</dbReference>
<reference evidence="5" key="1">
    <citation type="journal article" date="2019" name="Int. J. Syst. Evol. Microbiol.">
        <title>The Global Catalogue of Microorganisms (GCM) 10K type strain sequencing project: providing services to taxonomists for standard genome sequencing and annotation.</title>
        <authorList>
            <consortium name="The Broad Institute Genomics Platform"/>
            <consortium name="The Broad Institute Genome Sequencing Center for Infectious Disease"/>
            <person name="Wu L."/>
            <person name="Ma J."/>
        </authorList>
    </citation>
    <scope>NUCLEOTIDE SEQUENCE [LARGE SCALE GENOMIC DNA]</scope>
    <source>
        <strain evidence="5">CCUG 56029</strain>
    </source>
</reference>
<feature type="domain" description="FAS1" evidence="3">
    <location>
        <begin position="436"/>
        <end position="568"/>
    </location>
</feature>
<gene>
    <name evidence="4" type="ORF">ACFOZ9_06635</name>
</gene>
<dbReference type="PANTHER" id="PTHR10900">
    <property type="entry name" value="PERIOSTIN-RELATED"/>
    <property type="match status" value="1"/>
</dbReference>
<feature type="domain" description="FAS1" evidence="3">
    <location>
        <begin position="259"/>
        <end position="378"/>
    </location>
</feature>
<dbReference type="PANTHER" id="PTHR10900:SF77">
    <property type="entry name" value="FI19380P1"/>
    <property type="match status" value="1"/>
</dbReference>
<organism evidence="4 5">
    <name type="scientific">Deinococcus navajonensis</name>
    <dbReference type="NCBI Taxonomy" id="309884"/>
    <lineage>
        <taxon>Bacteria</taxon>
        <taxon>Thermotogati</taxon>
        <taxon>Deinococcota</taxon>
        <taxon>Deinococci</taxon>
        <taxon>Deinococcales</taxon>
        <taxon>Deinococcaceae</taxon>
        <taxon>Deinococcus</taxon>
    </lineage>
</organism>
<dbReference type="SUPFAM" id="SSF82153">
    <property type="entry name" value="FAS1 domain"/>
    <property type="match status" value="3"/>
</dbReference>
<evidence type="ECO:0000313" key="5">
    <source>
        <dbReference type="Proteomes" id="UP001595998"/>
    </source>
</evidence>
<dbReference type="Gene3D" id="2.30.180.10">
    <property type="entry name" value="FAS1 domain"/>
    <property type="match status" value="3"/>
</dbReference>
<evidence type="ECO:0000259" key="3">
    <source>
        <dbReference type="PROSITE" id="PS50213"/>
    </source>
</evidence>
<evidence type="ECO:0000313" key="4">
    <source>
        <dbReference type="EMBL" id="MFC4425885.1"/>
    </source>
</evidence>
<keyword evidence="2" id="KW-0732">Signal</keyword>
<sequence>MKKQTSLITLGLMLVTPALAGGAGAPVTQAPAACRSIAQIVSTDPNFSTLATALEAAGLSDTLAGGQYTVFAPTNAAFAKLPSDTLAMVLNDPDMLRGLLTYHVVAGKVTAKQVMGMKAGKTVNGANVNIMTSGNRVMINGANVTRADVMACNGIIHVIDAVLMPPMAPVAAAPATTPAPAATTTVTTVTTAPAAFDITKIPATPLSGATVSTTTTTTTTGTTTDTATTETTTTDTTTTETTTETATTDTDTTETAVASDTLYDVIVNDERFSTLRDLLSDAGLTETLTSGEYTIFAPTNEAFEAMDQDQLTLIASDAETLRQLLQYHVVQGRVTSDQLSSSQGLTSLQGSALMPGQGVSGDPLTASNGTIYVVNQVYVPEGLVIPEAPADTSSTDTTTTTTATTATTTTATTTTTPATATTPATTTTTITFTTSSQPLVASLSSLSQYSTLVGLIRAAGLEQMLATGDYTIFAPTNEAFARILPADLTALQSDTARLRQVLMRHIVPGRVTATALSTITELKTSGDVTLAVTNSGTPSVTRIGDATVLATGAVETSNGPIYSIDTVLLPR</sequence>
<dbReference type="EMBL" id="JBHSEH010000005">
    <property type="protein sequence ID" value="MFC4425885.1"/>
    <property type="molecule type" value="Genomic_DNA"/>
</dbReference>
<feature type="signal peptide" evidence="2">
    <location>
        <begin position="1"/>
        <end position="20"/>
    </location>
</feature>
<name>A0ABV8XNJ6_9DEIO</name>
<accession>A0ABV8XNJ6</accession>
<evidence type="ECO:0000256" key="2">
    <source>
        <dbReference type="SAM" id="SignalP"/>
    </source>
</evidence>
<comment type="caution">
    <text evidence="4">The sequence shown here is derived from an EMBL/GenBank/DDBJ whole genome shotgun (WGS) entry which is preliminary data.</text>
</comment>
<feature type="region of interest" description="Disordered" evidence="1">
    <location>
        <begin position="388"/>
        <end position="420"/>
    </location>
</feature>
<dbReference type="InterPro" id="IPR000782">
    <property type="entry name" value="FAS1_domain"/>
</dbReference>
<protein>
    <submittedName>
        <fullName evidence="4">Fasciclin domain-containing protein</fullName>
    </submittedName>
</protein>
<dbReference type="InterPro" id="IPR036378">
    <property type="entry name" value="FAS1_dom_sf"/>
</dbReference>
<dbReference type="Pfam" id="PF02469">
    <property type="entry name" value="Fasciclin"/>
    <property type="match status" value="3"/>
</dbReference>
<evidence type="ECO:0000256" key="1">
    <source>
        <dbReference type="SAM" id="MobiDB-lite"/>
    </source>
</evidence>